<dbReference type="Pfam" id="PF14498">
    <property type="entry name" value="Glyco_hyd_65N_2"/>
    <property type="match status" value="1"/>
</dbReference>
<dbReference type="RefSeq" id="WP_226028502.1">
    <property type="nucleotide sequence ID" value="NZ_BAABIV010000003.1"/>
</dbReference>
<feature type="domain" description="Alpha fucosidase A-like C-terminal" evidence="4">
    <location>
        <begin position="715"/>
        <end position="804"/>
    </location>
</feature>
<evidence type="ECO:0000259" key="3">
    <source>
        <dbReference type="Pfam" id="PF14498"/>
    </source>
</evidence>
<feature type="compositionally biased region" description="Low complexity" evidence="1">
    <location>
        <begin position="27"/>
        <end position="37"/>
    </location>
</feature>
<dbReference type="InterPro" id="IPR013780">
    <property type="entry name" value="Glyco_hydro_b"/>
</dbReference>
<dbReference type="InterPro" id="IPR012341">
    <property type="entry name" value="6hp_glycosidase-like_sf"/>
</dbReference>
<proteinExistence type="predicted"/>
<dbReference type="Gene3D" id="2.60.40.1180">
    <property type="entry name" value="Golgi alpha-mannosidase II"/>
    <property type="match status" value="1"/>
</dbReference>
<dbReference type="Pfam" id="PF22124">
    <property type="entry name" value="Glyco_hydro_95_cat"/>
    <property type="match status" value="1"/>
</dbReference>
<sequence>MSELSRRHVLAAAGASAAAVALDAGTAHAAPDTADPAPGEPGTGHGSNPLRLWYRAPAEEWLEALPVGCGRLGAMVFGGVTTERLQLNEDSVWAGGPHDYNPAGALEALPEIRRLVFDDQWGAAQKLADESFMGTPSEQAPYQPVGDLRLVFPGTGEYTDYHRELDLTTAITKVTYVRDGVRHTREVFAGLPDQVVVMRLSADRRASVSFEAEFSSPQDSMTGSAGAATIRLDGISTAWEGRPGAVRFQARARAEADGGTVRTEGGRLIVDGADAVTLLISMGTSYRSYRDADGDQETPAGRHLQRASAKPYRVLREAHIRDYTALFGRVDIDLGTSEAALLPTDERIARKQPDTDPSLAALYFQYGRYLLISSSRSPGHAANLQGIWNDSLNPAWESKYTLNINLEMNYWPAGPANLAECWDPLFDLVSDLSETGAETARKMYGAKGWMVHHNTDGWRGTAPVDFAFYGVWPTGGAWLAGIIWERYLYTGDKRTLRQHYPMLKGAVEFFLDTLQEDPKSGHLVTNPSHSPEVGHHEVDGENVSMSAGPTMDMQILRQLFTAFEGAAEALGEDPDMRRAVSATRKRLAPTRVGHLGQIQEWLEDYEGDAALSRSRHISHLWGLFPGEEINPRTRPELAAAARRTLELRGEAGAGWSLAWKINFWARLLDGAEAYKRLTNLLVPARTAPNMFDLHPPFQIDGNFGGTSGITEMLLQSHAGEVALLPALPDAWPSGSFRGLRARGGFEVDLEWTAGGVAHAEVRSLLGNPLRIRTPHPVEVEGAEADRPEECVVSFGTRRNGRYRLRSAAQ</sequence>
<keyword evidence="6" id="KW-0378">Hydrolase</keyword>
<evidence type="ECO:0000259" key="5">
    <source>
        <dbReference type="Pfam" id="PF22124"/>
    </source>
</evidence>
<dbReference type="PIRSF" id="PIRSF007663">
    <property type="entry name" value="UCP007663"/>
    <property type="match status" value="1"/>
</dbReference>
<keyword evidence="7" id="KW-1185">Reference proteome</keyword>
<reference evidence="7" key="1">
    <citation type="journal article" date="2019" name="Int. J. Syst. Evol. Microbiol.">
        <title>The Global Catalogue of Microorganisms (GCM) 10K type strain sequencing project: providing services to taxonomists for standard genome sequencing and annotation.</title>
        <authorList>
            <consortium name="The Broad Institute Genomics Platform"/>
            <consortium name="The Broad Institute Genome Sequencing Center for Infectious Disease"/>
            <person name="Wu L."/>
            <person name="Ma J."/>
        </authorList>
    </citation>
    <scope>NUCLEOTIDE SEQUENCE [LARGE SCALE GENOMIC DNA]</scope>
    <source>
        <strain evidence="7">JCM 17657</strain>
    </source>
</reference>
<dbReference type="InterPro" id="IPR027414">
    <property type="entry name" value="GH95_N_dom"/>
</dbReference>
<dbReference type="InterPro" id="IPR016518">
    <property type="entry name" value="Alpha-L-fucosidase"/>
</dbReference>
<dbReference type="Gene3D" id="1.50.10.10">
    <property type="match status" value="1"/>
</dbReference>
<organism evidence="6 7">
    <name type="scientific">Streptomyces hyderabadensis</name>
    <dbReference type="NCBI Taxonomy" id="598549"/>
    <lineage>
        <taxon>Bacteria</taxon>
        <taxon>Bacillati</taxon>
        <taxon>Actinomycetota</taxon>
        <taxon>Actinomycetes</taxon>
        <taxon>Kitasatosporales</taxon>
        <taxon>Streptomycetaceae</taxon>
        <taxon>Streptomyces</taxon>
    </lineage>
</organism>
<accession>A0ABP9HRD1</accession>
<evidence type="ECO:0000259" key="4">
    <source>
        <dbReference type="Pfam" id="PF21307"/>
    </source>
</evidence>
<dbReference type="InterPro" id="IPR049053">
    <property type="entry name" value="AFCA-like_C"/>
</dbReference>
<dbReference type="Proteomes" id="UP001500610">
    <property type="component" value="Unassembled WGS sequence"/>
</dbReference>
<protein>
    <submittedName>
        <fullName evidence="6">Glycoside hydrolase family 95 protein</fullName>
    </submittedName>
</protein>
<dbReference type="Pfam" id="PF21307">
    <property type="entry name" value="Glyco_hydro_95_C"/>
    <property type="match status" value="1"/>
</dbReference>
<dbReference type="InterPro" id="IPR054363">
    <property type="entry name" value="GH95_cat"/>
</dbReference>
<evidence type="ECO:0000313" key="7">
    <source>
        <dbReference type="Proteomes" id="UP001500610"/>
    </source>
</evidence>
<dbReference type="GO" id="GO:0016787">
    <property type="term" value="F:hydrolase activity"/>
    <property type="evidence" value="ECO:0007669"/>
    <property type="project" value="UniProtKB-KW"/>
</dbReference>
<dbReference type="SUPFAM" id="SSF48208">
    <property type="entry name" value="Six-hairpin glycosidases"/>
    <property type="match status" value="1"/>
</dbReference>
<feature type="signal peptide" evidence="2">
    <location>
        <begin position="1"/>
        <end position="29"/>
    </location>
</feature>
<evidence type="ECO:0000313" key="6">
    <source>
        <dbReference type="EMBL" id="GAA4976870.1"/>
    </source>
</evidence>
<dbReference type="PROSITE" id="PS51318">
    <property type="entry name" value="TAT"/>
    <property type="match status" value="1"/>
</dbReference>
<dbReference type="InterPro" id="IPR006311">
    <property type="entry name" value="TAT_signal"/>
</dbReference>
<name>A0ABP9HRD1_9ACTN</name>
<keyword evidence="2" id="KW-0732">Signal</keyword>
<evidence type="ECO:0000256" key="2">
    <source>
        <dbReference type="SAM" id="SignalP"/>
    </source>
</evidence>
<gene>
    <name evidence="6" type="ORF">GCM10023257_12520</name>
</gene>
<dbReference type="PANTHER" id="PTHR31084:SF0">
    <property type="entry name" value="ALPHA-L-FUCOSIDASE 2"/>
    <property type="match status" value="1"/>
</dbReference>
<feature type="domain" description="Glycosyl hydrolase family 95 N-terminal" evidence="3">
    <location>
        <begin position="52"/>
        <end position="288"/>
    </location>
</feature>
<feature type="region of interest" description="Disordered" evidence="1">
    <location>
        <begin position="27"/>
        <end position="48"/>
    </location>
</feature>
<dbReference type="PANTHER" id="PTHR31084">
    <property type="entry name" value="ALPHA-L-FUCOSIDASE 2"/>
    <property type="match status" value="1"/>
</dbReference>
<dbReference type="Gene3D" id="2.70.98.50">
    <property type="entry name" value="putative glycoside hydrolase family protein from bacillus halodurans"/>
    <property type="match status" value="1"/>
</dbReference>
<dbReference type="InterPro" id="IPR008928">
    <property type="entry name" value="6-hairpin_glycosidase_sf"/>
</dbReference>
<feature type="chain" id="PRO_5047283564" evidence="2">
    <location>
        <begin position="30"/>
        <end position="809"/>
    </location>
</feature>
<evidence type="ECO:0000256" key="1">
    <source>
        <dbReference type="SAM" id="MobiDB-lite"/>
    </source>
</evidence>
<feature type="domain" description="Glycosyl hydrolase family 95 catalytic" evidence="5">
    <location>
        <begin position="312"/>
        <end position="713"/>
    </location>
</feature>
<dbReference type="EMBL" id="BAABIV010000003">
    <property type="protein sequence ID" value="GAA4976870.1"/>
    <property type="molecule type" value="Genomic_DNA"/>
</dbReference>
<comment type="caution">
    <text evidence="6">The sequence shown here is derived from an EMBL/GenBank/DDBJ whole genome shotgun (WGS) entry which is preliminary data.</text>
</comment>